<dbReference type="InterPro" id="IPR027417">
    <property type="entry name" value="P-loop_NTPase"/>
</dbReference>
<protein>
    <submittedName>
        <fullName evidence="10">Uncharacterized protein</fullName>
    </submittedName>
</protein>
<dbReference type="AlphaFoldDB" id="A0AAD8VXM8"/>
<dbReference type="Pfam" id="PF18052">
    <property type="entry name" value="Rx_N"/>
    <property type="match status" value="1"/>
</dbReference>
<proteinExistence type="inferred from homology"/>
<evidence type="ECO:0000256" key="3">
    <source>
        <dbReference type="ARBA" id="ARBA00022737"/>
    </source>
</evidence>
<comment type="caution">
    <text evidence="10">The sequence shown here is derived from an EMBL/GenBank/DDBJ whole genome shotgun (WGS) entry which is preliminary data.</text>
</comment>
<evidence type="ECO:0000256" key="5">
    <source>
        <dbReference type="ARBA" id="ARBA00022821"/>
    </source>
</evidence>
<keyword evidence="2" id="KW-0433">Leucine-rich repeat</keyword>
<dbReference type="Gene3D" id="1.20.5.4130">
    <property type="match status" value="1"/>
</dbReference>
<dbReference type="PANTHER" id="PTHR19338:SF64">
    <property type="entry name" value="AAA+ ATPASE DOMAIN-CONTAINING PROTEIN"/>
    <property type="match status" value="1"/>
</dbReference>
<comment type="similarity">
    <text evidence="1">Belongs to the disease resistance NB-LRR family.</text>
</comment>
<dbReference type="Gene3D" id="3.80.10.10">
    <property type="entry name" value="Ribonuclease Inhibitor"/>
    <property type="match status" value="1"/>
</dbReference>
<dbReference type="InterPro" id="IPR055414">
    <property type="entry name" value="LRR_R13L4/SHOC2-like"/>
</dbReference>
<feature type="domain" description="Disease resistance N-terminal" evidence="8">
    <location>
        <begin position="8"/>
        <end position="91"/>
    </location>
</feature>
<evidence type="ECO:0000313" key="10">
    <source>
        <dbReference type="EMBL" id="KAK1627437.1"/>
    </source>
</evidence>
<sequence length="550" mass="62336">MVSVLAGVMASVISKLTALLGEEYTKLKGVRREVEFMKDELSSMNALLHRLAEVDCDLDVQKKEWRNQVREMSYDIEDCIDDFMKNLGQTDMAKAGGLVQSLVQQLKALRARHQISSQIQGLKARVEDASKRRMRYKLDERTFEPSISRAIDPRLPSLYAESDGLVGIDKPRDQLIKWLMEGVDPSVQQLKVISIVGPGGLGKTTLANEVYRKLEGKFQCRAFVSLSQQPDVKKILRSILSQVSQQEYANIDIWDEEKLINAIREFLKNKSLELPEGVGNLHALQELREIKVRWDSSASSLLELGRLTKLRILGLRWCIINTHSNKEAFVENLVSSLCKLGRLNLRSLCIRSDYGYSIPLKEMYGYSIDFLLDSWFPSPNLLQKFQMDAYYFFPRVPAWIPSLENLTCLDININPVKEETLEILGALPALLFLWLSSESAAPKQRLVISSNMFTCLKELRFTCWNNGEGLMFEAGAMPSLEKLEVPLDAGRNLDFGIQHLSSLTHVIVKIICTGATVQEVEASEDAIRNTATLLPNHPTLEIRSWGEEIW</sequence>
<dbReference type="GO" id="GO:0051707">
    <property type="term" value="P:response to other organism"/>
    <property type="evidence" value="ECO:0007669"/>
    <property type="project" value="UniProtKB-ARBA"/>
</dbReference>
<reference evidence="10" key="1">
    <citation type="submission" date="2023-07" db="EMBL/GenBank/DDBJ databases">
        <title>A chromosome-level genome assembly of Lolium multiflorum.</title>
        <authorList>
            <person name="Chen Y."/>
            <person name="Copetti D."/>
            <person name="Kolliker R."/>
            <person name="Studer B."/>
        </authorList>
    </citation>
    <scope>NUCLEOTIDE SEQUENCE</scope>
    <source>
        <strain evidence="10">02402/16</strain>
        <tissue evidence="10">Leaf</tissue>
    </source>
</reference>
<dbReference type="GO" id="GO:0043531">
    <property type="term" value="F:ADP binding"/>
    <property type="evidence" value="ECO:0007669"/>
    <property type="project" value="InterPro"/>
</dbReference>
<dbReference type="Pfam" id="PF23598">
    <property type="entry name" value="LRR_14"/>
    <property type="match status" value="1"/>
</dbReference>
<keyword evidence="5" id="KW-0611">Plant defense</keyword>
<evidence type="ECO:0000256" key="2">
    <source>
        <dbReference type="ARBA" id="ARBA00022614"/>
    </source>
</evidence>
<dbReference type="PANTHER" id="PTHR19338">
    <property type="entry name" value="TRANSLOCASE OF INNER MITOCHONDRIAL MEMBRANE 13 HOMOLOG"/>
    <property type="match status" value="1"/>
</dbReference>
<evidence type="ECO:0000256" key="7">
    <source>
        <dbReference type="SAM" id="Coils"/>
    </source>
</evidence>
<feature type="domain" description="Disease resistance R13L4/SHOC-2-like LRR" evidence="9">
    <location>
        <begin position="270"/>
        <end position="540"/>
    </location>
</feature>
<keyword evidence="6 7" id="KW-0175">Coiled coil</keyword>
<dbReference type="InterPro" id="IPR038005">
    <property type="entry name" value="RX-like_CC"/>
</dbReference>
<dbReference type="CDD" id="cd14798">
    <property type="entry name" value="RX-CC_like"/>
    <property type="match status" value="1"/>
</dbReference>
<dbReference type="InterPro" id="IPR032675">
    <property type="entry name" value="LRR_dom_sf"/>
</dbReference>
<dbReference type="SUPFAM" id="SSF52540">
    <property type="entry name" value="P-loop containing nucleoside triphosphate hydrolases"/>
    <property type="match status" value="1"/>
</dbReference>
<dbReference type="SUPFAM" id="SSF52047">
    <property type="entry name" value="RNI-like"/>
    <property type="match status" value="1"/>
</dbReference>
<evidence type="ECO:0000313" key="11">
    <source>
        <dbReference type="Proteomes" id="UP001231189"/>
    </source>
</evidence>
<gene>
    <name evidence="10" type="ORF">QYE76_001752</name>
</gene>
<keyword evidence="4" id="KW-0547">Nucleotide-binding</keyword>
<keyword evidence="3" id="KW-0677">Repeat</keyword>
<dbReference type="Proteomes" id="UP001231189">
    <property type="component" value="Unassembled WGS sequence"/>
</dbReference>
<evidence type="ECO:0000259" key="9">
    <source>
        <dbReference type="Pfam" id="PF23598"/>
    </source>
</evidence>
<keyword evidence="11" id="KW-1185">Reference proteome</keyword>
<dbReference type="Gene3D" id="3.40.50.300">
    <property type="entry name" value="P-loop containing nucleotide triphosphate hydrolases"/>
    <property type="match status" value="1"/>
</dbReference>
<name>A0AAD8VXM8_LOLMU</name>
<evidence type="ECO:0000256" key="1">
    <source>
        <dbReference type="ARBA" id="ARBA00008894"/>
    </source>
</evidence>
<accession>A0AAD8VXM8</accession>
<dbReference type="EMBL" id="JAUUTY010000005">
    <property type="protein sequence ID" value="KAK1627437.1"/>
    <property type="molecule type" value="Genomic_DNA"/>
</dbReference>
<dbReference type="GO" id="GO:0006952">
    <property type="term" value="P:defense response"/>
    <property type="evidence" value="ECO:0007669"/>
    <property type="project" value="UniProtKB-KW"/>
</dbReference>
<feature type="coiled-coil region" evidence="7">
    <location>
        <begin position="112"/>
        <end position="139"/>
    </location>
</feature>
<evidence type="ECO:0000256" key="4">
    <source>
        <dbReference type="ARBA" id="ARBA00022741"/>
    </source>
</evidence>
<evidence type="ECO:0000256" key="6">
    <source>
        <dbReference type="ARBA" id="ARBA00023054"/>
    </source>
</evidence>
<dbReference type="InterPro" id="IPR041118">
    <property type="entry name" value="Rx_N"/>
</dbReference>
<organism evidence="10 11">
    <name type="scientific">Lolium multiflorum</name>
    <name type="common">Italian ryegrass</name>
    <name type="synonym">Lolium perenne subsp. multiflorum</name>
    <dbReference type="NCBI Taxonomy" id="4521"/>
    <lineage>
        <taxon>Eukaryota</taxon>
        <taxon>Viridiplantae</taxon>
        <taxon>Streptophyta</taxon>
        <taxon>Embryophyta</taxon>
        <taxon>Tracheophyta</taxon>
        <taxon>Spermatophyta</taxon>
        <taxon>Magnoliopsida</taxon>
        <taxon>Liliopsida</taxon>
        <taxon>Poales</taxon>
        <taxon>Poaceae</taxon>
        <taxon>BOP clade</taxon>
        <taxon>Pooideae</taxon>
        <taxon>Poodae</taxon>
        <taxon>Poeae</taxon>
        <taxon>Poeae Chloroplast Group 2 (Poeae type)</taxon>
        <taxon>Loliodinae</taxon>
        <taxon>Loliinae</taxon>
        <taxon>Lolium</taxon>
    </lineage>
</organism>
<evidence type="ECO:0000259" key="8">
    <source>
        <dbReference type="Pfam" id="PF18052"/>
    </source>
</evidence>